<feature type="compositionally biased region" description="Low complexity" evidence="6">
    <location>
        <begin position="38"/>
        <end position="64"/>
    </location>
</feature>
<sequence>MPGDTREHHPNPTGELVRRSPAVLTSLAVAAALTLAGCSGGSTPEPSASASESASATATPAGTEMPTVEGAFGEDPKITFPGTGAPADLKVEVLHAGDGAEVGADDFVVAHYKGQVWDVDKAFDSSFDRGAPTGFSLNAVIKGWKQGLTGTHVGDRVLLSIPPDLGYGEQGAGQDIPGGSSLVFVVDVVDAYGKGAAGQADAKPVEPAPDLPVEVTGDLGAPAEVKVKEGAAEPTKPTATVIATGTGEAVPETPGTTLILQLAENVWDNSQANSTWQTSGPTSVQVGQGGIFDQLVGVPVGSRAVLQLPANENSGNGTPSPAIAGVVDIVGMVPAPATK</sequence>
<dbReference type="EC" id="5.2.1.8" evidence="2 5"/>
<feature type="region of interest" description="Disordered" evidence="6">
    <location>
        <begin position="1"/>
        <end position="20"/>
    </location>
</feature>
<dbReference type="PANTHER" id="PTHR45779">
    <property type="entry name" value="PEPTIDYLPROLYL ISOMERASE"/>
    <property type="match status" value="1"/>
</dbReference>
<keyword evidence="3 5" id="KW-0697">Rotamase</keyword>
<evidence type="ECO:0000256" key="3">
    <source>
        <dbReference type="ARBA" id="ARBA00023110"/>
    </source>
</evidence>
<evidence type="ECO:0000313" key="9">
    <source>
        <dbReference type="Proteomes" id="UP000451860"/>
    </source>
</evidence>
<keyword evidence="9" id="KW-1185">Reference proteome</keyword>
<comment type="caution">
    <text evidence="8">The sequence shown here is derived from an EMBL/GenBank/DDBJ whole genome shotgun (WGS) entry which is preliminary data.</text>
</comment>
<organism evidence="8 9">
    <name type="scientific">Georgenia thermotolerans</name>
    <dbReference type="NCBI Taxonomy" id="527326"/>
    <lineage>
        <taxon>Bacteria</taxon>
        <taxon>Bacillati</taxon>
        <taxon>Actinomycetota</taxon>
        <taxon>Actinomycetes</taxon>
        <taxon>Micrococcales</taxon>
        <taxon>Bogoriellaceae</taxon>
        <taxon>Georgenia</taxon>
    </lineage>
</organism>
<dbReference type="RefSeq" id="WP_152200487.1">
    <property type="nucleotide sequence ID" value="NZ_VUKF01000004.1"/>
</dbReference>
<reference evidence="8 9" key="1">
    <citation type="submission" date="2019-10" db="EMBL/GenBank/DDBJ databases">
        <title>Georgenia wutianyii sp. nov. and Georgenia yuyongxinii sp. nov. isolated from plateau pika (Ochotona curzoniae) in the Qinghai-Tibet plateau of China.</title>
        <authorList>
            <person name="Tian Z."/>
        </authorList>
    </citation>
    <scope>NUCLEOTIDE SEQUENCE [LARGE SCALE GENOMIC DNA]</scope>
    <source>
        <strain evidence="8 9">DSM 21501</strain>
    </source>
</reference>
<feature type="domain" description="PPIase FKBP-type" evidence="7">
    <location>
        <begin position="105"/>
        <end position="192"/>
    </location>
</feature>
<evidence type="ECO:0000259" key="7">
    <source>
        <dbReference type="PROSITE" id="PS50059"/>
    </source>
</evidence>
<dbReference type="InterPro" id="IPR001179">
    <property type="entry name" value="PPIase_FKBP_dom"/>
</dbReference>
<dbReference type="PROSITE" id="PS50059">
    <property type="entry name" value="FKBP_PPIASE"/>
    <property type="match status" value="1"/>
</dbReference>
<evidence type="ECO:0000313" key="8">
    <source>
        <dbReference type="EMBL" id="KAE8763834.1"/>
    </source>
</evidence>
<evidence type="ECO:0000256" key="6">
    <source>
        <dbReference type="SAM" id="MobiDB-lite"/>
    </source>
</evidence>
<dbReference type="Pfam" id="PF00254">
    <property type="entry name" value="FKBP_C"/>
    <property type="match status" value="1"/>
</dbReference>
<name>A0A7J5UP00_9MICO</name>
<gene>
    <name evidence="8" type="ORF">GB883_12020</name>
</gene>
<keyword evidence="4 5" id="KW-0413">Isomerase</keyword>
<dbReference type="SUPFAM" id="SSF54534">
    <property type="entry name" value="FKBP-like"/>
    <property type="match status" value="1"/>
</dbReference>
<dbReference type="InterPro" id="IPR046357">
    <property type="entry name" value="PPIase_dom_sf"/>
</dbReference>
<dbReference type="OrthoDB" id="25996at2"/>
<comment type="catalytic activity">
    <reaction evidence="1 5">
        <text>[protein]-peptidylproline (omega=180) = [protein]-peptidylproline (omega=0)</text>
        <dbReference type="Rhea" id="RHEA:16237"/>
        <dbReference type="Rhea" id="RHEA-COMP:10747"/>
        <dbReference type="Rhea" id="RHEA-COMP:10748"/>
        <dbReference type="ChEBI" id="CHEBI:83833"/>
        <dbReference type="ChEBI" id="CHEBI:83834"/>
        <dbReference type="EC" id="5.2.1.8"/>
    </reaction>
</comment>
<protein>
    <recommendedName>
        <fullName evidence="2 5">peptidylprolyl isomerase</fullName>
        <ecNumber evidence="2 5">5.2.1.8</ecNumber>
    </recommendedName>
</protein>
<accession>A0A7J5UP00</accession>
<dbReference type="InterPro" id="IPR044609">
    <property type="entry name" value="FKBP2/11"/>
</dbReference>
<evidence type="ECO:0000256" key="4">
    <source>
        <dbReference type="ARBA" id="ARBA00023235"/>
    </source>
</evidence>
<dbReference type="GO" id="GO:0003755">
    <property type="term" value="F:peptidyl-prolyl cis-trans isomerase activity"/>
    <property type="evidence" value="ECO:0007669"/>
    <property type="project" value="UniProtKB-KW"/>
</dbReference>
<evidence type="ECO:0000256" key="2">
    <source>
        <dbReference type="ARBA" id="ARBA00013194"/>
    </source>
</evidence>
<dbReference type="PANTHER" id="PTHR45779:SF6">
    <property type="entry name" value="PEPTIDYL-PROLYL CIS-TRANS ISOMERASE FKBP15-1"/>
    <property type="match status" value="1"/>
</dbReference>
<dbReference type="AlphaFoldDB" id="A0A7J5UP00"/>
<dbReference type="EMBL" id="WHJE01000053">
    <property type="protein sequence ID" value="KAE8763834.1"/>
    <property type="molecule type" value="Genomic_DNA"/>
</dbReference>
<feature type="region of interest" description="Disordered" evidence="6">
    <location>
        <begin position="38"/>
        <end position="80"/>
    </location>
</feature>
<proteinExistence type="predicted"/>
<evidence type="ECO:0000256" key="5">
    <source>
        <dbReference type="PROSITE-ProRule" id="PRU00277"/>
    </source>
</evidence>
<evidence type="ECO:0000256" key="1">
    <source>
        <dbReference type="ARBA" id="ARBA00000971"/>
    </source>
</evidence>
<feature type="compositionally biased region" description="Basic and acidic residues" evidence="6">
    <location>
        <begin position="1"/>
        <end position="10"/>
    </location>
</feature>
<dbReference type="Proteomes" id="UP000451860">
    <property type="component" value="Unassembled WGS sequence"/>
</dbReference>
<dbReference type="Gene3D" id="3.10.50.40">
    <property type="match status" value="1"/>
</dbReference>